<gene>
    <name evidence="2" type="ORF">FTO68_07995</name>
</gene>
<reference evidence="2 3" key="1">
    <citation type="submission" date="2019-08" db="EMBL/GenBank/DDBJ databases">
        <authorList>
            <person name="Chen S.-C."/>
            <person name="Lai M.-C."/>
            <person name="You Y.-T."/>
        </authorList>
    </citation>
    <scope>NUCLEOTIDE SEQUENCE [LARGE SCALE GENOMIC DNA]</scope>
    <source>
        <strain evidence="2 3">P2F9704a</strain>
    </source>
</reference>
<comment type="caution">
    <text evidence="2">The sequence shown here is derived from an EMBL/GenBank/DDBJ whole genome shotgun (WGS) entry which is preliminary data.</text>
</comment>
<dbReference type="Proteomes" id="UP001524383">
    <property type="component" value="Unassembled WGS sequence"/>
</dbReference>
<name>A0ABD4TJP0_9EURY</name>
<dbReference type="Gene3D" id="3.40.50.150">
    <property type="entry name" value="Vaccinia Virus protein VP39"/>
    <property type="match status" value="1"/>
</dbReference>
<evidence type="ECO:0000256" key="1">
    <source>
        <dbReference type="ARBA" id="ARBA00006969"/>
    </source>
</evidence>
<proteinExistence type="inferred from homology"/>
<dbReference type="Pfam" id="PF03686">
    <property type="entry name" value="UPF0146"/>
    <property type="match status" value="1"/>
</dbReference>
<organism evidence="2 3">
    <name type="scientific">Methanocalculus taiwanensis</name>
    <dbReference type="NCBI Taxonomy" id="106207"/>
    <lineage>
        <taxon>Archaea</taxon>
        <taxon>Methanobacteriati</taxon>
        <taxon>Methanobacteriota</taxon>
        <taxon>Stenosarchaea group</taxon>
        <taxon>Methanomicrobia</taxon>
        <taxon>Methanomicrobiales</taxon>
        <taxon>Methanocalculaceae</taxon>
        <taxon>Methanocalculus</taxon>
    </lineage>
</organism>
<accession>A0ABD4TJP0</accession>
<dbReference type="AlphaFoldDB" id="A0ABD4TJP0"/>
<dbReference type="InterPro" id="IPR029063">
    <property type="entry name" value="SAM-dependent_MTases_sf"/>
</dbReference>
<sequence>MNGYKHIEETIGHFIGMRYKRCVEVGYGGKTIAASIIQQRGGSVLCIDIRKFPAVPGIRSGIDDITQPNLRHYTGSDCIYAIRPGIEMMPDLIALATTVRSDLLIYHLGCEIYQDGGETIDCGVILHRYVSLEREER</sequence>
<keyword evidence="3" id="KW-1185">Reference proteome</keyword>
<dbReference type="EMBL" id="VOTZ01000016">
    <property type="protein sequence ID" value="MCQ1538921.1"/>
    <property type="molecule type" value="Genomic_DNA"/>
</dbReference>
<dbReference type="RefSeq" id="WP_255332877.1">
    <property type="nucleotide sequence ID" value="NZ_VOTZ01000016.1"/>
</dbReference>
<comment type="similarity">
    <text evidence="1">Belongs to the UPF0146 family.</text>
</comment>
<protein>
    <submittedName>
        <fullName evidence="2">Uncharacterized protein</fullName>
    </submittedName>
</protein>
<dbReference type="InterPro" id="IPR005353">
    <property type="entry name" value="UPF0146"/>
</dbReference>
<evidence type="ECO:0000313" key="3">
    <source>
        <dbReference type="Proteomes" id="UP001524383"/>
    </source>
</evidence>
<evidence type="ECO:0000313" key="2">
    <source>
        <dbReference type="EMBL" id="MCQ1538921.1"/>
    </source>
</evidence>